<dbReference type="Proteomes" id="UP000198145">
    <property type="component" value="Unassembled WGS sequence"/>
</dbReference>
<dbReference type="PROSITE" id="PS51257">
    <property type="entry name" value="PROKAR_LIPOPROTEIN"/>
    <property type="match status" value="1"/>
</dbReference>
<dbReference type="EMBL" id="NJBA01000001">
    <property type="protein sequence ID" value="OWP52599.1"/>
    <property type="molecule type" value="Genomic_DNA"/>
</dbReference>
<dbReference type="Pfam" id="PF04069">
    <property type="entry name" value="OpuAC"/>
    <property type="match status" value="1"/>
</dbReference>
<keyword evidence="1" id="KW-0732">Signal</keyword>
<dbReference type="CDD" id="cd13641">
    <property type="entry name" value="PBP2_HisX_like"/>
    <property type="match status" value="1"/>
</dbReference>
<dbReference type="SUPFAM" id="SSF53850">
    <property type="entry name" value="Periplasmic binding protein-like II"/>
    <property type="match status" value="1"/>
</dbReference>
<dbReference type="InterPro" id="IPR007210">
    <property type="entry name" value="ABC_Gly_betaine_transp_sub-bd"/>
</dbReference>
<evidence type="ECO:0000256" key="1">
    <source>
        <dbReference type="SAM" id="SignalP"/>
    </source>
</evidence>
<dbReference type="GO" id="GO:0043190">
    <property type="term" value="C:ATP-binding cassette (ABC) transporter complex"/>
    <property type="evidence" value="ECO:0007669"/>
    <property type="project" value="InterPro"/>
</dbReference>
<feature type="chain" id="PRO_5012490128" evidence="1">
    <location>
        <begin position="23"/>
        <end position="338"/>
    </location>
</feature>
<feature type="signal peptide" evidence="1">
    <location>
        <begin position="1"/>
        <end position="22"/>
    </location>
</feature>
<dbReference type="AlphaFoldDB" id="A0A246FE69"/>
<name>A0A246FE69_PSENT</name>
<evidence type="ECO:0000259" key="2">
    <source>
        <dbReference type="Pfam" id="PF04069"/>
    </source>
</evidence>
<reference evidence="3 4" key="1">
    <citation type="submission" date="2017-06" db="EMBL/GenBank/DDBJ databases">
        <title>Draft genome of Pseudomonas nitroreducens DF05.</title>
        <authorList>
            <person name="Iyer R."/>
        </authorList>
    </citation>
    <scope>NUCLEOTIDE SEQUENCE [LARGE SCALE GENOMIC DNA]</scope>
    <source>
        <strain evidence="3 4">DF05</strain>
    </source>
</reference>
<comment type="caution">
    <text evidence="3">The sequence shown here is derived from an EMBL/GenBank/DDBJ whole genome shotgun (WGS) entry which is preliminary data.</text>
</comment>
<organism evidence="3 4">
    <name type="scientific">Pseudomonas nitroreducens</name>
    <dbReference type="NCBI Taxonomy" id="46680"/>
    <lineage>
        <taxon>Bacteria</taxon>
        <taxon>Pseudomonadati</taxon>
        <taxon>Pseudomonadota</taxon>
        <taxon>Gammaproteobacteria</taxon>
        <taxon>Pseudomonadales</taxon>
        <taxon>Pseudomonadaceae</taxon>
        <taxon>Pseudomonas</taxon>
    </lineage>
</organism>
<dbReference type="Gene3D" id="3.40.190.10">
    <property type="entry name" value="Periplasmic binding protein-like II"/>
    <property type="match status" value="1"/>
</dbReference>
<protein>
    <submittedName>
        <fullName evidence="3">ABC transporter substrate-binding protein</fullName>
    </submittedName>
</protein>
<evidence type="ECO:0000313" key="3">
    <source>
        <dbReference type="EMBL" id="OWP52599.1"/>
    </source>
</evidence>
<dbReference type="GO" id="GO:0022857">
    <property type="term" value="F:transmembrane transporter activity"/>
    <property type="evidence" value="ECO:0007669"/>
    <property type="project" value="InterPro"/>
</dbReference>
<feature type="domain" description="ABC-type glycine betaine transport system substrate-binding" evidence="2">
    <location>
        <begin position="29"/>
        <end position="315"/>
    </location>
</feature>
<sequence>MSTPRCLFALLLAFGLCAQTLAAGCPYPKPVVFAGLNWESGMFTTQVLRFILEKGYGCQTDAVPGNTVTMENALKQNDIQVTGEQWAGRSTVWQQAEKAGQVFSVGETVKGASEGWWVPDYVVHGDAKRGIKASAPELESVSDLPRYKALFKDDEEPDKGRFYNCPTGWTCEIVNTQKLKAYGLTDSYVNFRTGAGPALDAAISSAIAQGRPVLFYYWAPTPLLGRFKLVHLEEPPFDEAAWKTLTDPNDPNPKGSRSLPAKISIGVSRDFHDKAPALVQVFEKVELPLPMFNALLADMAEHHRDVADVRAKFFREHRELWSKWVTADAAMKIDAALK</sequence>
<dbReference type="STRING" id="46680.GCA_000807755_06740"/>
<accession>A0A246FE69</accession>
<dbReference type="Gene3D" id="3.40.190.100">
    <property type="entry name" value="Glycine betaine-binding periplasmic protein, domain 2"/>
    <property type="match status" value="1"/>
</dbReference>
<dbReference type="eggNOG" id="COG2113">
    <property type="taxonomic scope" value="Bacteria"/>
</dbReference>
<gene>
    <name evidence="3" type="ORF">CEG18_01810</name>
</gene>
<evidence type="ECO:0000313" key="4">
    <source>
        <dbReference type="Proteomes" id="UP000198145"/>
    </source>
</evidence>
<proteinExistence type="predicted"/>
<dbReference type="RefSeq" id="WP_088416036.1">
    <property type="nucleotide sequence ID" value="NZ_NJBA01000001.1"/>
</dbReference>